<organism evidence="5 7">
    <name type="scientific">Enterococcus gallinarum</name>
    <dbReference type="NCBI Taxonomy" id="1353"/>
    <lineage>
        <taxon>Bacteria</taxon>
        <taxon>Bacillati</taxon>
        <taxon>Bacillota</taxon>
        <taxon>Bacilli</taxon>
        <taxon>Lactobacillales</taxon>
        <taxon>Enterococcaceae</taxon>
        <taxon>Enterococcus</taxon>
    </lineage>
</organism>
<proteinExistence type="predicted"/>
<dbReference type="EMBL" id="CP050485">
    <property type="protein sequence ID" value="QOG28102.1"/>
    <property type="molecule type" value="Genomic_DNA"/>
</dbReference>
<evidence type="ECO:0000313" key="8">
    <source>
        <dbReference type="Proteomes" id="UP000516696"/>
    </source>
</evidence>
<dbReference type="Proteomes" id="UP000516696">
    <property type="component" value="Chromosome"/>
</dbReference>
<dbReference type="EMBL" id="JABXJK010000089">
    <property type="protein sequence ID" value="MBA0974320.1"/>
    <property type="molecule type" value="Genomic_DNA"/>
</dbReference>
<evidence type="ECO:0000313" key="4">
    <source>
        <dbReference type="EMBL" id="MDT2688975.1"/>
    </source>
</evidence>
<dbReference type="Proteomes" id="UP000439965">
    <property type="component" value="Unassembled WGS sequence"/>
</dbReference>
<dbReference type="Proteomes" id="UP001241571">
    <property type="component" value="Unassembled WGS sequence"/>
</dbReference>
<reference evidence="5 7" key="1">
    <citation type="submission" date="2019-04" db="EMBL/GenBank/DDBJ databases">
        <title>Step-wise assembly of the neonatal virome modulated by breast feeding.</title>
        <authorList>
            <person name="Liang G."/>
            <person name="Bushman F."/>
        </authorList>
    </citation>
    <scope>NUCLEOTIDE SEQUENCE [LARGE SCALE GENOMIC DNA]</scope>
    <source>
        <strain evidence="5 7">E3404</strain>
    </source>
</reference>
<dbReference type="Pfam" id="PF08984">
    <property type="entry name" value="DUF1858"/>
    <property type="match status" value="1"/>
</dbReference>
<dbReference type="Gene3D" id="1.10.3910.10">
    <property type="entry name" value="SP0561-like"/>
    <property type="match status" value="1"/>
</dbReference>
<dbReference type="GeneID" id="93224870"/>
<evidence type="ECO:0000313" key="7">
    <source>
        <dbReference type="Proteomes" id="UP000439965"/>
    </source>
</evidence>
<dbReference type="RefSeq" id="WP_003125896.1">
    <property type="nucleotide sequence ID" value="NZ_BSYC01000001.1"/>
</dbReference>
<sequence length="77" mass="8672">MKEADFSKNLFDLVSEHPEIKDIMSKLGFTAINKPGMLQTAGRYMTIPKGAQMKKIPLEKIIQSFENQGFLVKGVDK</sequence>
<evidence type="ECO:0000313" key="3">
    <source>
        <dbReference type="EMBL" id="MDL4937585.1"/>
    </source>
</evidence>
<dbReference type="InterPro" id="IPR015077">
    <property type="entry name" value="DUF1858"/>
</dbReference>
<reference evidence="4" key="4">
    <citation type="submission" date="2023-03" db="EMBL/GenBank/DDBJ databases">
        <authorList>
            <person name="Shen W."/>
            <person name="Cai J."/>
        </authorList>
    </citation>
    <scope>NUCLEOTIDE SEQUENCE</scope>
    <source>
        <strain evidence="4">K69-2</strain>
    </source>
</reference>
<accession>A0A1V8Z338</accession>
<dbReference type="Proteomes" id="UP001183682">
    <property type="component" value="Unassembled WGS sequence"/>
</dbReference>
<evidence type="ECO:0000313" key="2">
    <source>
        <dbReference type="EMBL" id="MBA0974320.1"/>
    </source>
</evidence>
<evidence type="ECO:0000313" key="10">
    <source>
        <dbReference type="Proteomes" id="UP001241571"/>
    </source>
</evidence>
<reference evidence="2 9" key="3">
    <citation type="submission" date="2020-06" db="EMBL/GenBank/DDBJ databases">
        <title>Crossreactivity between MHC class I-restricted antigens from cancer cells and an enterococcal bacteriophage.</title>
        <authorList>
            <person name="Fluckiger A."/>
            <person name="Daillere R."/>
            <person name="Sassi M."/>
            <person name="Cattoir V."/>
            <person name="Kroemer G."/>
            <person name="Zitvogel L."/>
        </authorList>
    </citation>
    <scope>NUCLEOTIDE SEQUENCE [LARGE SCALE GENOMIC DNA]</scope>
    <source>
        <strain evidence="2 9">EG4</strain>
    </source>
</reference>
<evidence type="ECO:0000313" key="9">
    <source>
        <dbReference type="Proteomes" id="UP000571857"/>
    </source>
</evidence>
<reference evidence="6 8" key="2">
    <citation type="submission" date="2020-03" db="EMBL/GenBank/DDBJ databases">
        <title>Characterization of ganglioside-mimicking enterococci.</title>
        <authorList>
            <person name="Patry R.T."/>
            <person name="Nothaft H."/>
            <person name="Bridger R."/>
            <person name="Shajahan A."/>
            <person name="Huynh S."/>
            <person name="Sanchez S."/>
            <person name="Azadi P."/>
            <person name="Cooper K."/>
            <person name="Miller W.G."/>
            <person name="Parker C.T."/>
            <person name="Wells L."/>
            <person name="Szymanski C.M."/>
        </authorList>
    </citation>
    <scope>NUCLEOTIDE SEQUENCE [LARGE SCALE GENOMIC DNA]</scope>
    <source>
        <strain evidence="6 8">EGM181</strain>
    </source>
</reference>
<gene>
    <name evidence="6" type="ORF">EGM181_12965</name>
    <name evidence="5" type="ORF">GTI89_13220</name>
    <name evidence="2" type="ORF">HWH42_17275</name>
    <name evidence="4" type="ORF">P7E30_01985</name>
    <name evidence="3" type="ORF">QRX88_17935</name>
</gene>
<reference evidence="3 10" key="5">
    <citation type="submission" date="2023-06" db="EMBL/GenBank/DDBJ databases">
        <title>Acute promotion of culturable opportunistic pathogens and persistent increase of antibiotic resistance following antibiotic exposure in mouse gut microbiota.</title>
        <authorList>
            <person name="Li L."/>
            <person name="Wang B."/>
            <person name="Sun Y."/>
            <person name="Wang M."/>
            <person name="Xu H."/>
        </authorList>
    </citation>
    <scope>NUCLEOTIDE SEQUENCE [LARGE SCALE GENOMIC DNA]</scope>
    <source>
        <strain evidence="3 10">CRI2_2</strain>
    </source>
</reference>
<evidence type="ECO:0000259" key="1">
    <source>
        <dbReference type="Pfam" id="PF08984"/>
    </source>
</evidence>
<evidence type="ECO:0000313" key="6">
    <source>
        <dbReference type="EMBL" id="QOG28102.1"/>
    </source>
</evidence>
<evidence type="ECO:0000313" key="5">
    <source>
        <dbReference type="EMBL" id="MXS27014.1"/>
    </source>
</evidence>
<dbReference type="EMBL" id="JASUBT010000024">
    <property type="protein sequence ID" value="MDL4937585.1"/>
    <property type="molecule type" value="Genomic_DNA"/>
</dbReference>
<dbReference type="InterPro" id="IPR038062">
    <property type="entry name" value="ScdA-like_N_sf"/>
</dbReference>
<name>A0A1V8Z338_ENTGA</name>
<dbReference type="Proteomes" id="UP000571857">
    <property type="component" value="Unassembled WGS sequence"/>
</dbReference>
<dbReference type="EMBL" id="WVTI01000014">
    <property type="protein sequence ID" value="MXS27014.1"/>
    <property type="molecule type" value="Genomic_DNA"/>
</dbReference>
<dbReference type="EMBL" id="JARPZN010000001">
    <property type="protein sequence ID" value="MDT2688975.1"/>
    <property type="molecule type" value="Genomic_DNA"/>
</dbReference>
<feature type="domain" description="DUF1858" evidence="1">
    <location>
        <begin position="6"/>
        <end position="62"/>
    </location>
</feature>
<dbReference type="AlphaFoldDB" id="A0A1V8Z338"/>
<protein>
    <submittedName>
        <fullName evidence="5">DUF1858 domain-containing protein</fullName>
    </submittedName>
</protein>
<dbReference type="SUPFAM" id="SSF140683">
    <property type="entry name" value="SP0561-like"/>
    <property type="match status" value="1"/>
</dbReference>